<feature type="chain" id="PRO_5035273196" description="Farnesyl pyrophosphate synthase" evidence="7">
    <location>
        <begin position="21"/>
        <end position="442"/>
    </location>
</feature>
<protein>
    <recommendedName>
        <fullName evidence="10">Farnesyl pyrophosphate synthase</fullName>
    </recommendedName>
</protein>
<dbReference type="Gene3D" id="1.10.600.10">
    <property type="entry name" value="Farnesyl Diphosphate Synthase"/>
    <property type="match status" value="1"/>
</dbReference>
<keyword evidence="3" id="KW-0479">Metal-binding</keyword>
<evidence type="ECO:0000313" key="8">
    <source>
        <dbReference type="EMBL" id="KAG8467228.1"/>
    </source>
</evidence>
<dbReference type="AlphaFoldDB" id="A0A8J6CH02"/>
<dbReference type="PROSITE" id="PS00723">
    <property type="entry name" value="POLYPRENYL_SYNTHASE_1"/>
    <property type="match status" value="1"/>
</dbReference>
<dbReference type="OMA" id="EDCTWQR"/>
<dbReference type="InterPro" id="IPR039702">
    <property type="entry name" value="FPS1-like"/>
</dbReference>
<dbReference type="EMBL" id="JAGTXO010000006">
    <property type="protein sequence ID" value="KAG8467228.1"/>
    <property type="molecule type" value="Genomic_DNA"/>
</dbReference>
<dbReference type="GO" id="GO:0045337">
    <property type="term" value="P:farnesyl diphosphate biosynthetic process"/>
    <property type="evidence" value="ECO:0007669"/>
    <property type="project" value="TreeGrafter"/>
</dbReference>
<evidence type="ECO:0008006" key="10">
    <source>
        <dbReference type="Google" id="ProtNLM"/>
    </source>
</evidence>
<evidence type="ECO:0000256" key="5">
    <source>
        <dbReference type="RuleBase" id="RU004466"/>
    </source>
</evidence>
<proteinExistence type="inferred from homology"/>
<keyword evidence="6" id="KW-0472">Membrane</keyword>
<dbReference type="PANTHER" id="PTHR11525:SF0">
    <property type="entry name" value="FARNESYL PYROPHOSPHATE SYNTHASE"/>
    <property type="match status" value="1"/>
</dbReference>
<reference evidence="8" key="1">
    <citation type="submission" date="2021-05" db="EMBL/GenBank/DDBJ databases">
        <title>The genome of the haptophyte Pavlova lutheri (Diacronema luteri, Pavlovales) - a model for lipid biosynthesis in eukaryotic algae.</title>
        <authorList>
            <person name="Hulatt C.J."/>
            <person name="Posewitz M.C."/>
        </authorList>
    </citation>
    <scope>NUCLEOTIDE SEQUENCE</scope>
    <source>
        <strain evidence="8">NIVA-4/92</strain>
    </source>
</reference>
<dbReference type="Pfam" id="PF00348">
    <property type="entry name" value="polyprenyl_synt"/>
    <property type="match status" value="1"/>
</dbReference>
<dbReference type="GO" id="GO:0005737">
    <property type="term" value="C:cytoplasm"/>
    <property type="evidence" value="ECO:0007669"/>
    <property type="project" value="TreeGrafter"/>
</dbReference>
<dbReference type="SFLD" id="SFLDG01017">
    <property type="entry name" value="Polyprenyl_Transferase_Like"/>
    <property type="match status" value="1"/>
</dbReference>
<name>A0A8J6CH02_DIALT</name>
<keyword evidence="7" id="KW-0732">Signal</keyword>
<dbReference type="OrthoDB" id="10257492at2759"/>
<comment type="caution">
    <text evidence="8">The sequence shown here is derived from an EMBL/GenBank/DDBJ whole genome shotgun (WGS) entry which is preliminary data.</text>
</comment>
<comment type="cofactor">
    <cofactor evidence="1">
        <name>Mg(2+)</name>
        <dbReference type="ChEBI" id="CHEBI:18420"/>
    </cofactor>
</comment>
<keyword evidence="6" id="KW-1133">Transmembrane helix</keyword>
<evidence type="ECO:0000256" key="4">
    <source>
        <dbReference type="ARBA" id="ARBA00022842"/>
    </source>
</evidence>
<feature type="signal peptide" evidence="7">
    <location>
        <begin position="1"/>
        <end position="20"/>
    </location>
</feature>
<keyword evidence="9" id="KW-1185">Reference proteome</keyword>
<feature type="transmembrane region" description="Helical" evidence="6">
    <location>
        <begin position="40"/>
        <end position="58"/>
    </location>
</feature>
<evidence type="ECO:0000313" key="9">
    <source>
        <dbReference type="Proteomes" id="UP000751190"/>
    </source>
</evidence>
<dbReference type="InterPro" id="IPR000092">
    <property type="entry name" value="Polyprenyl_synt"/>
</dbReference>
<dbReference type="SFLD" id="SFLDS00005">
    <property type="entry name" value="Isoprenoid_Synthase_Type_I"/>
    <property type="match status" value="1"/>
</dbReference>
<evidence type="ECO:0000256" key="1">
    <source>
        <dbReference type="ARBA" id="ARBA00001946"/>
    </source>
</evidence>
<keyword evidence="6" id="KW-0812">Transmembrane</keyword>
<dbReference type="SUPFAM" id="SSF48576">
    <property type="entry name" value="Terpenoid synthases"/>
    <property type="match status" value="1"/>
</dbReference>
<dbReference type="Proteomes" id="UP000751190">
    <property type="component" value="Unassembled WGS sequence"/>
</dbReference>
<accession>A0A8J6CH02</accession>
<keyword evidence="2 5" id="KW-0808">Transferase</keyword>
<dbReference type="CDD" id="cd00685">
    <property type="entry name" value="Trans_IPPS_HT"/>
    <property type="match status" value="1"/>
</dbReference>
<dbReference type="InterPro" id="IPR008949">
    <property type="entry name" value="Isoprenoid_synthase_dom_sf"/>
</dbReference>
<sequence length="442" mass="49315">MSMSSIVLAGLAAALAGAIAQDASAVATLAAALGKVSPPTLYALAAFVAVVVLFLVTLPKGGGADPAAPSLACPATAWPAGKPVMTDPQTYPTYDLNDPKGSFSAVNQMLIAEMCSELGPGYELPPPEVEWVRKMLDYNVCGGKMNRGLMVVESGREIFKATGKPLTNELLVKFAILGWCIEWLQAWLLVADDFMDDSQTRRGQMCWYLQPHVKKIALNDAFMIEMLIFKILKRHFGDAPYYVQLLDLMLETSFQTECGQLLDTLCMNLDLPDFTLERWTSIVKYKTAFYSFYLPVAMGMIVAGISDKAEFDAARDILLIMGIYFQAQDDYLDCFGTPEQIGKVGTDIQDKKCGWLFANAYHQGLCTPEQKALLERTYGKCKVFSPEEAAIKELYKAIKLPEIYEKYEQDSYDRIMRLRGTTKQVPWPVFEIFLKKIYKRSK</sequence>
<dbReference type="GO" id="GO:0004161">
    <property type="term" value="F:dimethylallyltranstransferase activity"/>
    <property type="evidence" value="ECO:0007669"/>
    <property type="project" value="TreeGrafter"/>
</dbReference>
<keyword evidence="4" id="KW-0460">Magnesium</keyword>
<dbReference type="InterPro" id="IPR033749">
    <property type="entry name" value="Polyprenyl_synt_CS"/>
</dbReference>
<evidence type="ECO:0000256" key="3">
    <source>
        <dbReference type="ARBA" id="ARBA00022723"/>
    </source>
</evidence>
<dbReference type="GO" id="GO:0046872">
    <property type="term" value="F:metal ion binding"/>
    <property type="evidence" value="ECO:0007669"/>
    <property type="project" value="UniProtKB-KW"/>
</dbReference>
<dbReference type="GO" id="GO:0004337">
    <property type="term" value="F:(2E,6E)-farnesyl diphosphate synthase activity"/>
    <property type="evidence" value="ECO:0007669"/>
    <property type="project" value="TreeGrafter"/>
</dbReference>
<evidence type="ECO:0000256" key="6">
    <source>
        <dbReference type="SAM" id="Phobius"/>
    </source>
</evidence>
<evidence type="ECO:0000256" key="2">
    <source>
        <dbReference type="ARBA" id="ARBA00022679"/>
    </source>
</evidence>
<dbReference type="PANTHER" id="PTHR11525">
    <property type="entry name" value="FARNESYL-PYROPHOSPHATE SYNTHETASE"/>
    <property type="match status" value="1"/>
</dbReference>
<gene>
    <name evidence="8" type="ORF">KFE25_000544</name>
</gene>
<evidence type="ECO:0000256" key="7">
    <source>
        <dbReference type="SAM" id="SignalP"/>
    </source>
</evidence>
<organism evidence="8 9">
    <name type="scientific">Diacronema lutheri</name>
    <name type="common">Unicellular marine alga</name>
    <name type="synonym">Monochrysis lutheri</name>
    <dbReference type="NCBI Taxonomy" id="2081491"/>
    <lineage>
        <taxon>Eukaryota</taxon>
        <taxon>Haptista</taxon>
        <taxon>Haptophyta</taxon>
        <taxon>Pavlovophyceae</taxon>
        <taxon>Pavlovales</taxon>
        <taxon>Pavlovaceae</taxon>
        <taxon>Diacronema</taxon>
    </lineage>
</organism>
<feature type="transmembrane region" description="Helical" evidence="6">
    <location>
        <begin position="288"/>
        <end position="306"/>
    </location>
</feature>
<comment type="similarity">
    <text evidence="5">Belongs to the FPP/GGPP synthase family.</text>
</comment>